<dbReference type="InterPro" id="IPR045136">
    <property type="entry name" value="Iah1-like"/>
</dbReference>
<gene>
    <name evidence="4" type="ORF">BG006_001947</name>
</gene>
<feature type="transmembrane region" description="Helical" evidence="2">
    <location>
        <begin position="62"/>
        <end position="79"/>
    </location>
</feature>
<dbReference type="PANTHER" id="PTHR14209">
    <property type="entry name" value="ISOAMYL ACETATE-HYDROLYZING ESTERASE 1"/>
    <property type="match status" value="1"/>
</dbReference>
<feature type="region of interest" description="Disordered" evidence="1">
    <location>
        <begin position="1"/>
        <end position="44"/>
    </location>
</feature>
<evidence type="ECO:0000313" key="5">
    <source>
        <dbReference type="Proteomes" id="UP000696485"/>
    </source>
</evidence>
<reference evidence="4" key="1">
    <citation type="journal article" date="2020" name="Fungal Divers.">
        <title>Resolving the Mortierellaceae phylogeny through synthesis of multi-gene phylogenetics and phylogenomics.</title>
        <authorList>
            <person name="Vandepol N."/>
            <person name="Liber J."/>
            <person name="Desiro A."/>
            <person name="Na H."/>
            <person name="Kennedy M."/>
            <person name="Barry K."/>
            <person name="Grigoriev I.V."/>
            <person name="Miller A.N."/>
            <person name="O'Donnell K."/>
            <person name="Stajich J.E."/>
            <person name="Bonito G."/>
        </authorList>
    </citation>
    <scope>NUCLEOTIDE SEQUENCE</scope>
    <source>
        <strain evidence="4">NVP1</strain>
    </source>
</reference>
<dbReference type="CDD" id="cd01838">
    <property type="entry name" value="Isoamyl_acetate_hydrolase_like"/>
    <property type="match status" value="1"/>
</dbReference>
<proteinExistence type="predicted"/>
<dbReference type="InterPro" id="IPR013830">
    <property type="entry name" value="SGNH_hydro"/>
</dbReference>
<keyword evidence="2" id="KW-0472">Membrane</keyword>
<keyword evidence="2" id="KW-1133">Transmembrane helix</keyword>
<evidence type="ECO:0000256" key="2">
    <source>
        <dbReference type="SAM" id="Phobius"/>
    </source>
</evidence>
<feature type="compositionally biased region" description="Polar residues" evidence="1">
    <location>
        <begin position="15"/>
        <end position="26"/>
    </location>
</feature>
<keyword evidence="5" id="KW-1185">Reference proteome</keyword>
<dbReference type="PANTHER" id="PTHR14209:SF19">
    <property type="entry name" value="ISOAMYL ACETATE-HYDROLYZING ESTERASE 1 HOMOLOG"/>
    <property type="match status" value="1"/>
</dbReference>
<feature type="region of interest" description="Disordered" evidence="1">
    <location>
        <begin position="92"/>
        <end position="111"/>
    </location>
</feature>
<dbReference type="AlphaFoldDB" id="A0A9P5SDJ3"/>
<sequence length="390" mass="45657">MDEDAQQRAAPTPLPINTTAMKNPKSSPRDEKEENNWCHRRPSRSSMHQEEATIWSQWRIKLLYAVVVPAAIVYLLLYFDRQHQHQHRYHAYHPQQRHHPYRPTPTGPEHQGRHWKEYIVTQPPMVEERTLNSKYSFDVNERGFGAQLAHLYQRRLDFINRGFSGYNSEQAIHLLPQFLPKKASLTDDPTTPRVQFLTIYFGTNDSCLPDSVQHVSLEKYEANMRRLIDMVHHPDSPTYSPETRILLICPGRLDEPKWMLHRQEQGRPMDRSSVMTQQYAERCRAIGQEYHAKNEKEGAARHQVHVVDTWTLMTEQIESGKRVLADYVHDGVHLASAGNDLIFQEIMRIIQTHYPEWDPEKMPMHAPWWGDLDLSNLENQLLIGANRGTK</sequence>
<evidence type="ECO:0000259" key="3">
    <source>
        <dbReference type="Pfam" id="PF13472"/>
    </source>
</evidence>
<dbReference type="Pfam" id="PF13472">
    <property type="entry name" value="Lipase_GDSL_2"/>
    <property type="match status" value="1"/>
</dbReference>
<feature type="compositionally biased region" description="Basic and acidic residues" evidence="1">
    <location>
        <begin position="27"/>
        <end position="37"/>
    </location>
</feature>
<comment type="caution">
    <text evidence="4">The sequence shown here is derived from an EMBL/GenBank/DDBJ whole genome shotgun (WGS) entry which is preliminary data.</text>
</comment>
<keyword evidence="2" id="KW-0812">Transmembrane</keyword>
<dbReference type="Gene3D" id="3.40.50.1110">
    <property type="entry name" value="SGNH hydrolase"/>
    <property type="match status" value="1"/>
</dbReference>
<dbReference type="EMBL" id="JAAAUY010001414">
    <property type="protein sequence ID" value="KAF9322922.1"/>
    <property type="molecule type" value="Genomic_DNA"/>
</dbReference>
<dbReference type="InterPro" id="IPR036514">
    <property type="entry name" value="SGNH_hydro_sf"/>
</dbReference>
<accession>A0A9P5SDJ3</accession>
<feature type="domain" description="SGNH hydrolase-type esterase" evidence="3">
    <location>
        <begin position="140"/>
        <end position="340"/>
    </location>
</feature>
<dbReference type="SUPFAM" id="SSF52266">
    <property type="entry name" value="SGNH hydrolase"/>
    <property type="match status" value="1"/>
</dbReference>
<organism evidence="4 5">
    <name type="scientific">Podila minutissima</name>
    <dbReference type="NCBI Taxonomy" id="64525"/>
    <lineage>
        <taxon>Eukaryota</taxon>
        <taxon>Fungi</taxon>
        <taxon>Fungi incertae sedis</taxon>
        <taxon>Mucoromycota</taxon>
        <taxon>Mortierellomycotina</taxon>
        <taxon>Mortierellomycetes</taxon>
        <taxon>Mortierellales</taxon>
        <taxon>Mortierellaceae</taxon>
        <taxon>Podila</taxon>
    </lineage>
</organism>
<evidence type="ECO:0000256" key="1">
    <source>
        <dbReference type="SAM" id="MobiDB-lite"/>
    </source>
</evidence>
<dbReference type="Proteomes" id="UP000696485">
    <property type="component" value="Unassembled WGS sequence"/>
</dbReference>
<evidence type="ECO:0000313" key="4">
    <source>
        <dbReference type="EMBL" id="KAF9322922.1"/>
    </source>
</evidence>
<feature type="compositionally biased region" description="Basic residues" evidence="1">
    <location>
        <begin position="92"/>
        <end position="101"/>
    </location>
</feature>
<protein>
    <recommendedName>
        <fullName evidence="3">SGNH hydrolase-type esterase domain-containing protein</fullName>
    </recommendedName>
</protein>
<name>A0A9P5SDJ3_9FUNG</name>